<gene>
    <name evidence="2" type="ORF">DFH05DRAFT_1521310</name>
</gene>
<feature type="compositionally biased region" description="Polar residues" evidence="1">
    <location>
        <begin position="289"/>
        <end position="299"/>
    </location>
</feature>
<feature type="compositionally biased region" description="Acidic residues" evidence="1">
    <location>
        <begin position="50"/>
        <end position="64"/>
    </location>
</feature>
<feature type="compositionally biased region" description="Polar residues" evidence="1">
    <location>
        <begin position="7"/>
        <end position="49"/>
    </location>
</feature>
<sequence length="461" mass="51394">MPPNENPRLNESQSAHKTPIVSSPDKTNRKVPNQTTQSQGSPPRRSSTADSDEDMQRESEDEGSNTEHGPSIPRHKAAYNPPVDPGNTSMHTQREVSDVFTAGMQVLVTAAPNKGTTSIPGIPYPTPQVNSDDEQEIRRPNTRTIPFTNRTAMPALTLIKVNSFDEERTRIVYGTGENPHGRIEEPEAFYSVGEKLILQHCSANEGHFLKALFYPSYVFQEVTPNRVERYCEPDSGFLALIFFNGGNTLHTKYRKTVSDLTEFLIRIGCGAKDIQINAPFYQRPKTKENNTSQQSTSRSRGGAPKGKAKIRTNQGGLSPVGHPKENDKYIGPNTAFVKLESFSLQRKLLRFQTIAVSKTLTFHVITPSIIYRPWIVCTMFANTLKTSEYISDGIRWAIRKAIRDDPTLVNTIAECSGNMGTAQQRVQFFTDTIEVCNANYTATKEGQVRSAWLTYALSATQ</sequence>
<dbReference type="Proteomes" id="UP001142393">
    <property type="component" value="Unassembled WGS sequence"/>
</dbReference>
<accession>A0A9W8PA26</accession>
<feature type="region of interest" description="Disordered" evidence="1">
    <location>
        <begin position="1"/>
        <end position="90"/>
    </location>
</feature>
<comment type="caution">
    <text evidence="2">The sequence shown here is derived from an EMBL/GenBank/DDBJ whole genome shotgun (WGS) entry which is preliminary data.</text>
</comment>
<evidence type="ECO:0000313" key="2">
    <source>
        <dbReference type="EMBL" id="KAJ3749690.1"/>
    </source>
</evidence>
<dbReference type="AlphaFoldDB" id="A0A9W8PA26"/>
<evidence type="ECO:0000256" key="1">
    <source>
        <dbReference type="SAM" id="MobiDB-lite"/>
    </source>
</evidence>
<reference evidence="2 3" key="1">
    <citation type="journal article" date="2023" name="Proc. Natl. Acad. Sci. U.S.A.">
        <title>A global phylogenomic analysis of the shiitake genus Lentinula.</title>
        <authorList>
            <person name="Sierra-Patev S."/>
            <person name="Min B."/>
            <person name="Naranjo-Ortiz M."/>
            <person name="Looney B."/>
            <person name="Konkel Z."/>
            <person name="Slot J.C."/>
            <person name="Sakamoto Y."/>
            <person name="Steenwyk J.L."/>
            <person name="Rokas A."/>
            <person name="Carro J."/>
            <person name="Camarero S."/>
            <person name="Ferreira P."/>
            <person name="Molpeceres G."/>
            <person name="Ruiz-Duenas F.J."/>
            <person name="Serrano A."/>
            <person name="Henrissat B."/>
            <person name="Drula E."/>
            <person name="Hughes K.W."/>
            <person name="Mata J.L."/>
            <person name="Ishikawa N.K."/>
            <person name="Vargas-Isla R."/>
            <person name="Ushijima S."/>
            <person name="Smith C.A."/>
            <person name="Donoghue J."/>
            <person name="Ahrendt S."/>
            <person name="Andreopoulos W."/>
            <person name="He G."/>
            <person name="LaButti K."/>
            <person name="Lipzen A."/>
            <person name="Ng V."/>
            <person name="Riley R."/>
            <person name="Sandor L."/>
            <person name="Barry K."/>
            <person name="Martinez A.T."/>
            <person name="Xiao Y."/>
            <person name="Gibbons J.G."/>
            <person name="Terashima K."/>
            <person name="Grigoriev I.V."/>
            <person name="Hibbett D."/>
        </authorList>
    </citation>
    <scope>NUCLEOTIDE SEQUENCE [LARGE SCALE GENOMIC DNA]</scope>
    <source>
        <strain evidence="2 3">TFB7810</strain>
    </source>
</reference>
<keyword evidence="3" id="KW-1185">Reference proteome</keyword>
<feature type="region of interest" description="Disordered" evidence="1">
    <location>
        <begin position="280"/>
        <end position="324"/>
    </location>
</feature>
<evidence type="ECO:0000313" key="3">
    <source>
        <dbReference type="Proteomes" id="UP001142393"/>
    </source>
</evidence>
<dbReference type="EMBL" id="JANVFU010000002">
    <property type="protein sequence ID" value="KAJ3749690.1"/>
    <property type="molecule type" value="Genomic_DNA"/>
</dbReference>
<organism evidence="2 3">
    <name type="scientific">Lentinula detonsa</name>
    <dbReference type="NCBI Taxonomy" id="2804962"/>
    <lineage>
        <taxon>Eukaryota</taxon>
        <taxon>Fungi</taxon>
        <taxon>Dikarya</taxon>
        <taxon>Basidiomycota</taxon>
        <taxon>Agaricomycotina</taxon>
        <taxon>Agaricomycetes</taxon>
        <taxon>Agaricomycetidae</taxon>
        <taxon>Agaricales</taxon>
        <taxon>Marasmiineae</taxon>
        <taxon>Omphalotaceae</taxon>
        <taxon>Lentinula</taxon>
    </lineage>
</organism>
<name>A0A9W8PA26_9AGAR</name>
<protein>
    <submittedName>
        <fullName evidence="2">Uncharacterized protein</fullName>
    </submittedName>
</protein>
<proteinExistence type="predicted"/>
<feature type="region of interest" description="Disordered" evidence="1">
    <location>
        <begin position="117"/>
        <end position="137"/>
    </location>
</feature>